<dbReference type="InterPro" id="IPR001932">
    <property type="entry name" value="PPM-type_phosphatase-like_dom"/>
</dbReference>
<organism evidence="3 4">
    <name type="scientific">Actinocrispum wychmicini</name>
    <dbReference type="NCBI Taxonomy" id="1213861"/>
    <lineage>
        <taxon>Bacteria</taxon>
        <taxon>Bacillati</taxon>
        <taxon>Actinomycetota</taxon>
        <taxon>Actinomycetes</taxon>
        <taxon>Pseudonocardiales</taxon>
        <taxon>Pseudonocardiaceae</taxon>
        <taxon>Actinocrispum</taxon>
    </lineage>
</organism>
<evidence type="ECO:0000259" key="2">
    <source>
        <dbReference type="SMART" id="SM00331"/>
    </source>
</evidence>
<accession>A0A4V2S690</accession>
<dbReference type="Proteomes" id="UP000295680">
    <property type="component" value="Unassembled WGS sequence"/>
</dbReference>
<dbReference type="InterPro" id="IPR036457">
    <property type="entry name" value="PPM-type-like_dom_sf"/>
</dbReference>
<sequence length="424" mass="44318">MTDATASARPAEAAQQRDAAFLAEVGGRLCGSLDTDMTAATVAELASPVLGERSLVLMPASRGRWEWWAHRLDGSSTHGKVRRLLPASAPVLARAMFATQTTVRIVPPAEVVALPAAVRDMLAGFAEIAAVPLVSGTGDTPGVLILARSEPLADMDRQVVRDFAERAGAALGSASLFGRQESAIQGLQTTLHPAELPTVPGVRLAAHYRPAAGPLRVGGDFYDVHPRSDGTVLFLLGDVCGNGPEAAALTGNIRHALGALHLVEREPSRLLDLVNTTLLTNGGSRFASLVVGSMTSRSADTMRLALGSGGHPCPLVLRRDGTVEEVIIPGMLVGVTSNARFGQETVELNRGDVCLLYTDGITEARGGPTGDEMFGDERLADLLAGCQDTPIDTVLTKINAAVGEWLGGNDHDDIALLAIQPQSG</sequence>
<proteinExistence type="predicted"/>
<dbReference type="RefSeq" id="WP_165960784.1">
    <property type="nucleotide sequence ID" value="NZ_SLWS01000008.1"/>
</dbReference>
<evidence type="ECO:0000313" key="3">
    <source>
        <dbReference type="EMBL" id="TCO55180.1"/>
    </source>
</evidence>
<dbReference type="SMART" id="SM00331">
    <property type="entry name" value="PP2C_SIG"/>
    <property type="match status" value="1"/>
</dbReference>
<dbReference type="InterPro" id="IPR003018">
    <property type="entry name" value="GAF"/>
</dbReference>
<keyword evidence="1" id="KW-0378">Hydrolase</keyword>
<dbReference type="EMBL" id="SLWS01000008">
    <property type="protein sequence ID" value="TCO55180.1"/>
    <property type="molecule type" value="Genomic_DNA"/>
</dbReference>
<reference evidence="3 4" key="1">
    <citation type="submission" date="2019-03" db="EMBL/GenBank/DDBJ databases">
        <title>Genomic Encyclopedia of Type Strains, Phase IV (KMG-IV): sequencing the most valuable type-strain genomes for metagenomic binning, comparative biology and taxonomic classification.</title>
        <authorList>
            <person name="Goeker M."/>
        </authorList>
    </citation>
    <scope>NUCLEOTIDE SEQUENCE [LARGE SCALE GENOMIC DNA]</scope>
    <source>
        <strain evidence="3 4">DSM 45934</strain>
    </source>
</reference>
<dbReference type="PANTHER" id="PTHR43156:SF2">
    <property type="entry name" value="STAGE II SPORULATION PROTEIN E"/>
    <property type="match status" value="1"/>
</dbReference>
<comment type="caution">
    <text evidence="3">The sequence shown here is derived from an EMBL/GenBank/DDBJ whole genome shotgun (WGS) entry which is preliminary data.</text>
</comment>
<dbReference type="PANTHER" id="PTHR43156">
    <property type="entry name" value="STAGE II SPORULATION PROTEIN E-RELATED"/>
    <property type="match status" value="1"/>
</dbReference>
<name>A0A4V2S690_9PSEU</name>
<dbReference type="Pfam" id="PF01590">
    <property type="entry name" value="GAF"/>
    <property type="match status" value="1"/>
</dbReference>
<dbReference type="Gene3D" id="3.60.40.10">
    <property type="entry name" value="PPM-type phosphatase domain"/>
    <property type="match status" value="1"/>
</dbReference>
<dbReference type="SUPFAM" id="SSF55781">
    <property type="entry name" value="GAF domain-like"/>
    <property type="match status" value="1"/>
</dbReference>
<dbReference type="GO" id="GO:0016791">
    <property type="term" value="F:phosphatase activity"/>
    <property type="evidence" value="ECO:0007669"/>
    <property type="project" value="TreeGrafter"/>
</dbReference>
<evidence type="ECO:0000256" key="1">
    <source>
        <dbReference type="ARBA" id="ARBA00022801"/>
    </source>
</evidence>
<dbReference type="InterPro" id="IPR052016">
    <property type="entry name" value="Bact_Sigma-Reg"/>
</dbReference>
<feature type="domain" description="PPM-type phosphatase" evidence="2">
    <location>
        <begin position="199"/>
        <end position="421"/>
    </location>
</feature>
<dbReference type="Gene3D" id="3.30.450.40">
    <property type="match status" value="1"/>
</dbReference>
<protein>
    <submittedName>
        <fullName evidence="3">Stage II sporulation protein E</fullName>
    </submittedName>
</protein>
<dbReference type="InterPro" id="IPR029016">
    <property type="entry name" value="GAF-like_dom_sf"/>
</dbReference>
<dbReference type="SUPFAM" id="SSF81606">
    <property type="entry name" value="PP2C-like"/>
    <property type="match status" value="1"/>
</dbReference>
<evidence type="ECO:0000313" key="4">
    <source>
        <dbReference type="Proteomes" id="UP000295680"/>
    </source>
</evidence>
<gene>
    <name evidence="3" type="ORF">EV192_108470</name>
</gene>
<keyword evidence="4" id="KW-1185">Reference proteome</keyword>
<dbReference type="AlphaFoldDB" id="A0A4V2S690"/>
<dbReference type="Pfam" id="PF07228">
    <property type="entry name" value="SpoIIE"/>
    <property type="match status" value="1"/>
</dbReference>